<proteinExistence type="predicted"/>
<evidence type="ECO:0000313" key="1">
    <source>
        <dbReference type="EMBL" id="VDM53040.1"/>
    </source>
</evidence>
<dbReference type="WBParaSite" id="ACOC_0000145401-mRNA-1">
    <property type="protein sequence ID" value="ACOC_0000145401-mRNA-1"/>
    <property type="gene ID" value="ACOC_0000145401"/>
</dbReference>
<keyword evidence="2" id="KW-1185">Reference proteome</keyword>
<dbReference type="EMBL" id="UYYA01000217">
    <property type="protein sequence ID" value="VDM53040.1"/>
    <property type="molecule type" value="Genomic_DNA"/>
</dbReference>
<organism evidence="3">
    <name type="scientific">Angiostrongylus costaricensis</name>
    <name type="common">Nematode worm</name>
    <dbReference type="NCBI Taxonomy" id="334426"/>
    <lineage>
        <taxon>Eukaryota</taxon>
        <taxon>Metazoa</taxon>
        <taxon>Ecdysozoa</taxon>
        <taxon>Nematoda</taxon>
        <taxon>Chromadorea</taxon>
        <taxon>Rhabditida</taxon>
        <taxon>Rhabditina</taxon>
        <taxon>Rhabditomorpha</taxon>
        <taxon>Strongyloidea</taxon>
        <taxon>Metastrongylidae</taxon>
        <taxon>Angiostrongylus</taxon>
    </lineage>
</organism>
<sequence length="38" mass="4475">MLVDDFSRDLTTFERIDERTPTRNHTSATFVPMQLSVF</sequence>
<gene>
    <name evidence="1" type="ORF">ACOC_LOCUS1455</name>
</gene>
<evidence type="ECO:0000313" key="3">
    <source>
        <dbReference type="WBParaSite" id="ACOC_0000145401-mRNA-1"/>
    </source>
</evidence>
<protein>
    <submittedName>
        <fullName evidence="3">Transposase</fullName>
    </submittedName>
</protein>
<name>A0A0R3PCC4_ANGCS</name>
<reference evidence="1 2" key="2">
    <citation type="submission" date="2018-11" db="EMBL/GenBank/DDBJ databases">
        <authorList>
            <consortium name="Pathogen Informatics"/>
        </authorList>
    </citation>
    <scope>NUCLEOTIDE SEQUENCE [LARGE SCALE GENOMIC DNA]</scope>
    <source>
        <strain evidence="1 2">Costa Rica</strain>
    </source>
</reference>
<dbReference type="AlphaFoldDB" id="A0A0R3PCC4"/>
<evidence type="ECO:0000313" key="2">
    <source>
        <dbReference type="Proteomes" id="UP000267027"/>
    </source>
</evidence>
<dbReference type="Proteomes" id="UP000267027">
    <property type="component" value="Unassembled WGS sequence"/>
</dbReference>
<accession>A0A0R3PCC4</accession>
<reference evidence="3" key="1">
    <citation type="submission" date="2017-02" db="UniProtKB">
        <authorList>
            <consortium name="WormBaseParasite"/>
        </authorList>
    </citation>
    <scope>IDENTIFICATION</scope>
</reference>